<sequence>MRVKDRAHHDEWLTPIHYCEQWIQSKKDLFKEEMEEQARMGAEEQEEAHLIRSKKMVAECEACEHELRLLEHKHVLSLDASLTGSQLDDWPTFTFGSHTLPEFSNT</sequence>
<proteinExistence type="predicted"/>
<dbReference type="HOGENOM" id="CLU_2224875_0_0_1"/>
<protein>
    <submittedName>
        <fullName evidence="1">Uncharacterized protein</fullName>
    </submittedName>
</protein>
<accession>A0A0C9V813</accession>
<dbReference type="AlphaFoldDB" id="A0A0C9V813"/>
<evidence type="ECO:0000313" key="2">
    <source>
        <dbReference type="Proteomes" id="UP000054279"/>
    </source>
</evidence>
<dbReference type="EMBL" id="KN837125">
    <property type="protein sequence ID" value="KIJ43159.1"/>
    <property type="molecule type" value="Genomic_DNA"/>
</dbReference>
<organism evidence="1 2">
    <name type="scientific">Sphaerobolus stellatus (strain SS14)</name>
    <dbReference type="NCBI Taxonomy" id="990650"/>
    <lineage>
        <taxon>Eukaryota</taxon>
        <taxon>Fungi</taxon>
        <taxon>Dikarya</taxon>
        <taxon>Basidiomycota</taxon>
        <taxon>Agaricomycotina</taxon>
        <taxon>Agaricomycetes</taxon>
        <taxon>Phallomycetidae</taxon>
        <taxon>Geastrales</taxon>
        <taxon>Sphaerobolaceae</taxon>
        <taxon>Sphaerobolus</taxon>
    </lineage>
</organism>
<keyword evidence="2" id="KW-1185">Reference proteome</keyword>
<name>A0A0C9V813_SPHS4</name>
<dbReference type="Proteomes" id="UP000054279">
    <property type="component" value="Unassembled WGS sequence"/>
</dbReference>
<reference evidence="1 2" key="1">
    <citation type="submission" date="2014-06" db="EMBL/GenBank/DDBJ databases">
        <title>Evolutionary Origins and Diversification of the Mycorrhizal Mutualists.</title>
        <authorList>
            <consortium name="DOE Joint Genome Institute"/>
            <consortium name="Mycorrhizal Genomics Consortium"/>
            <person name="Kohler A."/>
            <person name="Kuo A."/>
            <person name="Nagy L.G."/>
            <person name="Floudas D."/>
            <person name="Copeland A."/>
            <person name="Barry K.W."/>
            <person name="Cichocki N."/>
            <person name="Veneault-Fourrey C."/>
            <person name="LaButti K."/>
            <person name="Lindquist E.A."/>
            <person name="Lipzen A."/>
            <person name="Lundell T."/>
            <person name="Morin E."/>
            <person name="Murat C."/>
            <person name="Riley R."/>
            <person name="Ohm R."/>
            <person name="Sun H."/>
            <person name="Tunlid A."/>
            <person name="Henrissat B."/>
            <person name="Grigoriev I.V."/>
            <person name="Hibbett D.S."/>
            <person name="Martin F."/>
        </authorList>
    </citation>
    <scope>NUCLEOTIDE SEQUENCE [LARGE SCALE GENOMIC DNA]</scope>
    <source>
        <strain evidence="1 2">SS14</strain>
    </source>
</reference>
<evidence type="ECO:0000313" key="1">
    <source>
        <dbReference type="EMBL" id="KIJ43159.1"/>
    </source>
</evidence>
<gene>
    <name evidence="1" type="ORF">M422DRAFT_47996</name>
</gene>